<dbReference type="EMBL" id="VZOK01000157">
    <property type="protein sequence ID" value="KAB0630928.1"/>
    <property type="molecule type" value="Genomic_DNA"/>
</dbReference>
<evidence type="ECO:0000313" key="1">
    <source>
        <dbReference type="EMBL" id="KAB0630928.1"/>
    </source>
</evidence>
<feature type="non-terminal residue" evidence="1">
    <location>
        <position position="1"/>
    </location>
</feature>
<organism evidence="1 2">
    <name type="scientific">Burkholderia stagnalis</name>
    <dbReference type="NCBI Taxonomy" id="1503054"/>
    <lineage>
        <taxon>Bacteria</taxon>
        <taxon>Pseudomonadati</taxon>
        <taxon>Pseudomonadota</taxon>
        <taxon>Betaproteobacteria</taxon>
        <taxon>Burkholderiales</taxon>
        <taxon>Burkholderiaceae</taxon>
        <taxon>Burkholderia</taxon>
        <taxon>Burkholderia cepacia complex</taxon>
    </lineage>
</organism>
<name>A0A6L3MJP8_9BURK</name>
<accession>A0A6L3MJP8</accession>
<comment type="caution">
    <text evidence="1">The sequence shown here is derived from an EMBL/GenBank/DDBJ whole genome shotgun (WGS) entry which is preliminary data.</text>
</comment>
<sequence>AAAIAAERLAPDGARAARLIGAGALGAGAWLVARAAGLA</sequence>
<reference evidence="1 2" key="1">
    <citation type="submission" date="2019-09" db="EMBL/GenBank/DDBJ databases">
        <title>Draft genome sequences of 48 bacterial type strains from the CCUG.</title>
        <authorList>
            <person name="Tunovic T."/>
            <person name="Pineiro-Iglesias B."/>
            <person name="Unosson C."/>
            <person name="Inganas E."/>
            <person name="Ohlen M."/>
            <person name="Cardew S."/>
            <person name="Jensie-Markopoulos S."/>
            <person name="Salva-Serra F."/>
            <person name="Jaen-Luchoro D."/>
            <person name="Karlsson R."/>
            <person name="Svensson-Stadler L."/>
            <person name="Chun J."/>
            <person name="Moore E."/>
        </authorList>
    </citation>
    <scope>NUCLEOTIDE SEQUENCE [LARGE SCALE GENOMIC DNA]</scope>
    <source>
        <strain evidence="1 2">CCUG 65686</strain>
    </source>
</reference>
<dbReference type="Proteomes" id="UP000473470">
    <property type="component" value="Unassembled WGS sequence"/>
</dbReference>
<protein>
    <submittedName>
        <fullName evidence="1">DUF2182 domain-containing protein</fullName>
    </submittedName>
</protein>
<dbReference type="AlphaFoldDB" id="A0A6L3MJP8"/>
<gene>
    <name evidence="1" type="ORF">F7R25_36990</name>
</gene>
<evidence type="ECO:0000313" key="2">
    <source>
        <dbReference type="Proteomes" id="UP000473470"/>
    </source>
</evidence>
<proteinExistence type="predicted"/>